<evidence type="ECO:0000256" key="1">
    <source>
        <dbReference type="ARBA" id="ARBA00006432"/>
    </source>
</evidence>
<evidence type="ECO:0000256" key="2">
    <source>
        <dbReference type="ARBA" id="ARBA00022598"/>
    </source>
</evidence>
<keyword evidence="2" id="KW-0436">Ligase</keyword>
<proteinExistence type="inferred from homology"/>
<dbReference type="PANTHER" id="PTHR24096">
    <property type="entry name" value="LONG-CHAIN-FATTY-ACID--COA LIGASE"/>
    <property type="match status" value="1"/>
</dbReference>
<evidence type="ECO:0000313" key="6">
    <source>
        <dbReference type="Proteomes" id="UP000266188"/>
    </source>
</evidence>
<keyword evidence="6" id="KW-1185">Reference proteome</keyword>
<gene>
    <name evidence="5" type="ORF">PHISCL_07316</name>
</gene>
<name>A0A3A2ZB62_9EURO</name>
<evidence type="ECO:0000259" key="4">
    <source>
        <dbReference type="Pfam" id="PF13193"/>
    </source>
</evidence>
<dbReference type="GO" id="GO:0016405">
    <property type="term" value="F:CoA-ligase activity"/>
    <property type="evidence" value="ECO:0007669"/>
    <property type="project" value="TreeGrafter"/>
</dbReference>
<dbReference type="InterPro" id="IPR045851">
    <property type="entry name" value="AMP-bd_C_sf"/>
</dbReference>
<dbReference type="STRING" id="2070753.A0A3A2ZB62"/>
<dbReference type="OrthoDB" id="6509636at2759"/>
<protein>
    <submittedName>
        <fullName evidence="5">AMP-binding enzyme</fullName>
    </submittedName>
</protein>
<reference evidence="6" key="1">
    <citation type="submission" date="2017-02" db="EMBL/GenBank/DDBJ databases">
        <authorList>
            <person name="Tafer H."/>
            <person name="Lopandic K."/>
        </authorList>
    </citation>
    <scope>NUCLEOTIDE SEQUENCE [LARGE SCALE GENOMIC DNA]</scope>
    <source>
        <strain evidence="6">CBS 366.77</strain>
    </source>
</reference>
<dbReference type="Gene3D" id="3.40.50.12780">
    <property type="entry name" value="N-terminal domain of ligase-like"/>
    <property type="match status" value="1"/>
</dbReference>
<dbReference type="Pfam" id="PF13193">
    <property type="entry name" value="AMP-binding_C"/>
    <property type="match status" value="1"/>
</dbReference>
<feature type="domain" description="AMP-dependent synthetase/ligase" evidence="3">
    <location>
        <begin position="18"/>
        <end position="388"/>
    </location>
</feature>
<dbReference type="PROSITE" id="PS00455">
    <property type="entry name" value="AMP_BINDING"/>
    <property type="match status" value="1"/>
</dbReference>
<feature type="domain" description="AMP-binding enzyme C-terminal" evidence="4">
    <location>
        <begin position="439"/>
        <end position="519"/>
    </location>
</feature>
<organism evidence="5 6">
    <name type="scientific">Aspergillus sclerotialis</name>
    <dbReference type="NCBI Taxonomy" id="2070753"/>
    <lineage>
        <taxon>Eukaryota</taxon>
        <taxon>Fungi</taxon>
        <taxon>Dikarya</taxon>
        <taxon>Ascomycota</taxon>
        <taxon>Pezizomycotina</taxon>
        <taxon>Eurotiomycetes</taxon>
        <taxon>Eurotiomycetidae</taxon>
        <taxon>Eurotiales</taxon>
        <taxon>Aspergillaceae</taxon>
        <taxon>Aspergillus</taxon>
        <taxon>Aspergillus subgen. Polypaecilum</taxon>
    </lineage>
</organism>
<evidence type="ECO:0000259" key="3">
    <source>
        <dbReference type="Pfam" id="PF00501"/>
    </source>
</evidence>
<dbReference type="InterPro" id="IPR020845">
    <property type="entry name" value="AMP-binding_CS"/>
</dbReference>
<evidence type="ECO:0000313" key="5">
    <source>
        <dbReference type="EMBL" id="RJE20352.1"/>
    </source>
</evidence>
<dbReference type="SUPFAM" id="SSF56801">
    <property type="entry name" value="Acetyl-CoA synthetase-like"/>
    <property type="match status" value="1"/>
</dbReference>
<dbReference type="AlphaFoldDB" id="A0A3A2ZB62"/>
<dbReference type="PANTHER" id="PTHR24096:SF149">
    <property type="entry name" value="AMP-BINDING DOMAIN-CONTAINING PROTEIN-RELATED"/>
    <property type="match status" value="1"/>
</dbReference>
<dbReference type="EMBL" id="MVGC01000315">
    <property type="protein sequence ID" value="RJE20352.1"/>
    <property type="molecule type" value="Genomic_DNA"/>
</dbReference>
<dbReference type="InterPro" id="IPR000873">
    <property type="entry name" value="AMP-dep_synth/lig_dom"/>
</dbReference>
<dbReference type="Pfam" id="PF00501">
    <property type="entry name" value="AMP-binding"/>
    <property type="match status" value="1"/>
</dbReference>
<dbReference type="InterPro" id="IPR025110">
    <property type="entry name" value="AMP-bd_C"/>
</dbReference>
<sequence>MSALNTIPQADLWDFLFERQDKPFADDQVIFKSPTTDEVRTYAGLRSAAQNFGTNLKAQWSWKKGDVLLVFSPNSIDIPALLWGCHWAEGVVSPANPAYSVDEFKYQIVDSEAKAMAVHSSCLTIALSAAKLTGFPLDRILVFGEESASGQGLRHIYSMMQDGTPGMTRTSLSPASDPAYLVYSSGTTGRPKGAMVTHLNVVASMVLQKSIESSHMDRRTTRLLALLPMYHIYGLVCQVHFPVYMGIQTTVMQKFSVSAFSEYVRNDAITHVYVAPPVVLYLANDPGFKREDLVSLKMLTSGGAPLAPDLIRAVYERFNIPVRQAFGLTETTAVCHIQRWNQWDKAMGSNGPPLDGVEVKFVDENDNLITEGEGELCMRGPTIFRGYHKNQAATEKALTPDGWFKTGDIGYQDKDGNLYITDRLKDLIKFKGYQVPPTEIEGVLHEHPLVDDVSVIGVFNQDIVSEVPLAYVVLKKTVKPSIEVVQQLISHVANRLAPSKRLRGGIIWTDQIPRSGSGKILKRVLKDKAETEDNGKAVGAMVYDKFVPAKL</sequence>
<comment type="similarity">
    <text evidence="1">Belongs to the ATP-dependent AMP-binding enzyme family.</text>
</comment>
<dbReference type="Proteomes" id="UP000266188">
    <property type="component" value="Unassembled WGS sequence"/>
</dbReference>
<comment type="caution">
    <text evidence="5">The sequence shown here is derived from an EMBL/GenBank/DDBJ whole genome shotgun (WGS) entry which is preliminary data.</text>
</comment>
<dbReference type="Gene3D" id="3.30.300.30">
    <property type="match status" value="1"/>
</dbReference>
<accession>A0A3A2ZB62</accession>
<dbReference type="InterPro" id="IPR042099">
    <property type="entry name" value="ANL_N_sf"/>
</dbReference>